<organism evidence="2 3">
    <name type="scientific">Sphingobium lignivorans</name>
    <dbReference type="NCBI Taxonomy" id="2735886"/>
    <lineage>
        <taxon>Bacteria</taxon>
        <taxon>Pseudomonadati</taxon>
        <taxon>Pseudomonadota</taxon>
        <taxon>Alphaproteobacteria</taxon>
        <taxon>Sphingomonadales</taxon>
        <taxon>Sphingomonadaceae</taxon>
        <taxon>Sphingobium</taxon>
    </lineage>
</organism>
<keyword evidence="1" id="KW-0812">Transmembrane</keyword>
<proteinExistence type="predicted"/>
<keyword evidence="1" id="KW-0472">Membrane</keyword>
<evidence type="ECO:0000256" key="1">
    <source>
        <dbReference type="SAM" id="Phobius"/>
    </source>
</evidence>
<dbReference type="EMBL" id="JACHKA010000001">
    <property type="protein sequence ID" value="MBB5985829.1"/>
    <property type="molecule type" value="Genomic_DNA"/>
</dbReference>
<reference evidence="2 3" key="1">
    <citation type="submission" date="2020-08" db="EMBL/GenBank/DDBJ databases">
        <title>Exploring microbial biodiversity for novel pathways involved in the catabolism of aromatic compounds derived from lignin.</title>
        <authorList>
            <person name="Elkins J."/>
        </authorList>
    </citation>
    <scope>NUCLEOTIDE SEQUENCE [LARGE SCALE GENOMIC DNA]</scope>
    <source>
        <strain evidence="2 3">B1D3A</strain>
    </source>
</reference>
<comment type="caution">
    <text evidence="2">The sequence shown here is derived from an EMBL/GenBank/DDBJ whole genome shotgun (WGS) entry which is preliminary data.</text>
</comment>
<protein>
    <submittedName>
        <fullName evidence="2">Pilus assembly protein Flp/PilA</fullName>
    </submittedName>
</protein>
<accession>A0ABR6NEX0</accession>
<evidence type="ECO:0000313" key="2">
    <source>
        <dbReference type="EMBL" id="MBB5985829.1"/>
    </source>
</evidence>
<evidence type="ECO:0000313" key="3">
    <source>
        <dbReference type="Proteomes" id="UP001138540"/>
    </source>
</evidence>
<sequence>MRSLIRRILVSQDGATAVEYGLIISLIVLGMIGALTSMATKTNNVWSNVANQVSNH</sequence>
<dbReference type="Proteomes" id="UP001138540">
    <property type="component" value="Unassembled WGS sequence"/>
</dbReference>
<feature type="transmembrane region" description="Helical" evidence="1">
    <location>
        <begin position="20"/>
        <end position="39"/>
    </location>
</feature>
<gene>
    <name evidence="2" type="ORF">HNP60_001803</name>
</gene>
<keyword evidence="3" id="KW-1185">Reference proteome</keyword>
<dbReference type="Pfam" id="PF04964">
    <property type="entry name" value="Flp_Fap"/>
    <property type="match status" value="1"/>
</dbReference>
<name>A0ABR6NEX0_9SPHN</name>
<dbReference type="RefSeq" id="WP_184049075.1">
    <property type="nucleotide sequence ID" value="NZ_JACHKA010000001.1"/>
</dbReference>
<dbReference type="InterPro" id="IPR007047">
    <property type="entry name" value="Flp_Fap"/>
</dbReference>
<keyword evidence="1" id="KW-1133">Transmembrane helix</keyword>